<protein>
    <recommendedName>
        <fullName evidence="15">Riboflavin biosynthesis protein</fullName>
    </recommendedName>
    <domain>
        <recommendedName>
            <fullName evidence="15">Riboflavin kinase</fullName>
            <ecNumber evidence="15">2.7.1.26</ecNumber>
        </recommendedName>
        <alternativeName>
            <fullName evidence="15">Flavokinase</fullName>
        </alternativeName>
    </domain>
    <domain>
        <recommendedName>
            <fullName evidence="15">FMN adenylyltransferase</fullName>
            <ecNumber evidence="15">2.7.7.2</ecNumber>
        </recommendedName>
        <alternativeName>
            <fullName evidence="15">FAD pyrophosphorylase</fullName>
        </alternativeName>
        <alternativeName>
            <fullName evidence="15">FAD synthase</fullName>
        </alternativeName>
    </domain>
</protein>
<comment type="pathway">
    <text evidence="2 15">Cofactor biosynthesis; FAD biosynthesis; FAD from FMN: step 1/1.</text>
</comment>
<dbReference type="PIRSF" id="PIRSF004491">
    <property type="entry name" value="FAD_Synth"/>
    <property type="match status" value="1"/>
</dbReference>
<dbReference type="GO" id="GO:0008531">
    <property type="term" value="F:riboflavin kinase activity"/>
    <property type="evidence" value="ECO:0007669"/>
    <property type="project" value="UniProtKB-UniRule"/>
</dbReference>
<dbReference type="AlphaFoldDB" id="A0A4Q1SBI4"/>
<comment type="pathway">
    <text evidence="3 15">Cofactor biosynthesis; FMN biosynthesis; FMN from riboflavin (ATP route): step 1/1.</text>
</comment>
<dbReference type="Pfam" id="PF01687">
    <property type="entry name" value="Flavokinase"/>
    <property type="match status" value="1"/>
</dbReference>
<feature type="domain" description="Riboflavin kinase" evidence="16">
    <location>
        <begin position="183"/>
        <end position="313"/>
    </location>
</feature>
<comment type="caution">
    <text evidence="17">The sequence shown here is derived from an EMBL/GenBank/DDBJ whole genome shotgun (WGS) entry which is preliminary data.</text>
</comment>
<dbReference type="EC" id="2.7.7.2" evidence="15"/>
<dbReference type="InterPro" id="IPR002606">
    <property type="entry name" value="Riboflavin_kinase_bac"/>
</dbReference>
<dbReference type="Gene3D" id="2.40.30.30">
    <property type="entry name" value="Riboflavin kinase-like"/>
    <property type="match status" value="1"/>
</dbReference>
<proteinExistence type="inferred from homology"/>
<dbReference type="GO" id="GO:0006747">
    <property type="term" value="P:FAD biosynthetic process"/>
    <property type="evidence" value="ECO:0007669"/>
    <property type="project" value="UniProtKB-UniRule"/>
</dbReference>
<dbReference type="Gene3D" id="3.40.50.620">
    <property type="entry name" value="HUPs"/>
    <property type="match status" value="1"/>
</dbReference>
<dbReference type="PANTHER" id="PTHR22749:SF6">
    <property type="entry name" value="RIBOFLAVIN KINASE"/>
    <property type="match status" value="1"/>
</dbReference>
<keyword evidence="6 15" id="KW-0808">Transferase</keyword>
<dbReference type="GO" id="GO:0005524">
    <property type="term" value="F:ATP binding"/>
    <property type="evidence" value="ECO:0007669"/>
    <property type="project" value="UniProtKB-UniRule"/>
</dbReference>
<dbReference type="EMBL" id="SDMK01000003">
    <property type="protein sequence ID" value="RXS94353.1"/>
    <property type="molecule type" value="Genomic_DNA"/>
</dbReference>
<evidence type="ECO:0000256" key="15">
    <source>
        <dbReference type="PIRNR" id="PIRNR004491"/>
    </source>
</evidence>
<keyword evidence="7 15" id="KW-0548">Nucleotidyltransferase</keyword>
<evidence type="ECO:0000256" key="14">
    <source>
        <dbReference type="ARBA" id="ARBA00049494"/>
    </source>
</evidence>
<dbReference type="EC" id="2.7.1.26" evidence="15"/>
<dbReference type="GO" id="GO:0003919">
    <property type="term" value="F:FMN adenylyltransferase activity"/>
    <property type="evidence" value="ECO:0007669"/>
    <property type="project" value="UniProtKB-UniRule"/>
</dbReference>
<comment type="similarity">
    <text evidence="15">Belongs to the ribF family.</text>
</comment>
<dbReference type="InterPro" id="IPR015864">
    <property type="entry name" value="FAD_synthase"/>
</dbReference>
<evidence type="ECO:0000256" key="3">
    <source>
        <dbReference type="ARBA" id="ARBA00005201"/>
    </source>
</evidence>
<evidence type="ECO:0000256" key="10">
    <source>
        <dbReference type="ARBA" id="ARBA00022827"/>
    </source>
</evidence>
<evidence type="ECO:0000256" key="9">
    <source>
        <dbReference type="ARBA" id="ARBA00022777"/>
    </source>
</evidence>
<evidence type="ECO:0000256" key="7">
    <source>
        <dbReference type="ARBA" id="ARBA00022695"/>
    </source>
</evidence>
<keyword evidence="8 15" id="KW-0547">Nucleotide-binding</keyword>
<evidence type="ECO:0000256" key="5">
    <source>
        <dbReference type="ARBA" id="ARBA00022643"/>
    </source>
</evidence>
<comment type="catalytic activity">
    <reaction evidence="14 15">
        <text>FMN + ATP + H(+) = FAD + diphosphate</text>
        <dbReference type="Rhea" id="RHEA:17237"/>
        <dbReference type="ChEBI" id="CHEBI:15378"/>
        <dbReference type="ChEBI" id="CHEBI:30616"/>
        <dbReference type="ChEBI" id="CHEBI:33019"/>
        <dbReference type="ChEBI" id="CHEBI:57692"/>
        <dbReference type="ChEBI" id="CHEBI:58210"/>
        <dbReference type="EC" id="2.7.7.2"/>
    </reaction>
</comment>
<dbReference type="SUPFAM" id="SSF52374">
    <property type="entry name" value="Nucleotidylyl transferase"/>
    <property type="match status" value="1"/>
</dbReference>
<keyword evidence="5 15" id="KW-0288">FMN</keyword>
<keyword evidence="11 15" id="KW-0067">ATP-binding</keyword>
<name>A0A4Q1SBI4_9BACT</name>
<evidence type="ECO:0000259" key="16">
    <source>
        <dbReference type="SMART" id="SM00904"/>
    </source>
</evidence>
<comment type="function">
    <text evidence="1">Catalyzes the phosphorylation of riboflavin to FMN followed by the adenylation of FMN to FAD.</text>
</comment>
<evidence type="ECO:0000256" key="1">
    <source>
        <dbReference type="ARBA" id="ARBA00002121"/>
    </source>
</evidence>
<dbReference type="CDD" id="cd02064">
    <property type="entry name" value="FAD_synthetase_N"/>
    <property type="match status" value="1"/>
</dbReference>
<evidence type="ECO:0000256" key="12">
    <source>
        <dbReference type="ARBA" id="ARBA00023268"/>
    </source>
</evidence>
<keyword evidence="4 15" id="KW-0285">Flavoprotein</keyword>
<evidence type="ECO:0000313" key="18">
    <source>
        <dbReference type="Proteomes" id="UP000290253"/>
    </source>
</evidence>
<dbReference type="NCBIfam" id="TIGR00083">
    <property type="entry name" value="ribF"/>
    <property type="match status" value="1"/>
</dbReference>
<keyword evidence="10 15" id="KW-0274">FAD</keyword>
<evidence type="ECO:0000256" key="8">
    <source>
        <dbReference type="ARBA" id="ARBA00022741"/>
    </source>
</evidence>
<evidence type="ECO:0000256" key="6">
    <source>
        <dbReference type="ARBA" id="ARBA00022679"/>
    </source>
</evidence>
<evidence type="ECO:0000313" key="17">
    <source>
        <dbReference type="EMBL" id="RXS94353.1"/>
    </source>
</evidence>
<reference evidence="17 18" key="1">
    <citation type="journal article" date="2016" name="Int. J. Syst. Evol. Microbiol.">
        <title>Acidipila dinghuensis sp. nov., an acidobacterium isolated from forest soil.</title>
        <authorList>
            <person name="Jiang Y.W."/>
            <person name="Wang J."/>
            <person name="Chen M.H."/>
            <person name="Lv Y.Y."/>
            <person name="Qiu L.H."/>
        </authorList>
    </citation>
    <scope>NUCLEOTIDE SEQUENCE [LARGE SCALE GENOMIC DNA]</scope>
    <source>
        <strain evidence="17 18">DHOF10</strain>
    </source>
</reference>
<organism evidence="17 18">
    <name type="scientific">Silvibacterium dinghuense</name>
    <dbReference type="NCBI Taxonomy" id="1560006"/>
    <lineage>
        <taxon>Bacteria</taxon>
        <taxon>Pseudomonadati</taxon>
        <taxon>Acidobacteriota</taxon>
        <taxon>Terriglobia</taxon>
        <taxon>Terriglobales</taxon>
        <taxon>Acidobacteriaceae</taxon>
        <taxon>Silvibacterium</taxon>
    </lineage>
</organism>
<evidence type="ECO:0000256" key="2">
    <source>
        <dbReference type="ARBA" id="ARBA00004726"/>
    </source>
</evidence>
<dbReference type="InterPro" id="IPR014729">
    <property type="entry name" value="Rossmann-like_a/b/a_fold"/>
</dbReference>
<dbReference type="GO" id="GO:0009398">
    <property type="term" value="P:FMN biosynthetic process"/>
    <property type="evidence" value="ECO:0007669"/>
    <property type="project" value="UniProtKB-UniRule"/>
</dbReference>
<dbReference type="SMART" id="SM00904">
    <property type="entry name" value="Flavokinase"/>
    <property type="match status" value="1"/>
</dbReference>
<keyword evidence="12" id="KW-0511">Multifunctional enzyme</keyword>
<dbReference type="GO" id="GO:0009231">
    <property type="term" value="P:riboflavin biosynthetic process"/>
    <property type="evidence" value="ECO:0007669"/>
    <property type="project" value="InterPro"/>
</dbReference>
<dbReference type="Pfam" id="PF06574">
    <property type="entry name" value="FAD_syn"/>
    <property type="match status" value="1"/>
</dbReference>
<dbReference type="Proteomes" id="UP000290253">
    <property type="component" value="Unassembled WGS sequence"/>
</dbReference>
<dbReference type="InterPro" id="IPR015865">
    <property type="entry name" value="Riboflavin_kinase_bac/euk"/>
</dbReference>
<keyword evidence="18" id="KW-1185">Reference proteome</keyword>
<dbReference type="UniPathway" id="UPA00277">
    <property type="reaction ID" value="UER00407"/>
</dbReference>
<dbReference type="RefSeq" id="WP_129209091.1">
    <property type="nucleotide sequence ID" value="NZ_BMGU01000005.1"/>
</dbReference>
<sequence>MQVFRSLEEIPAGFGPTVVAVGNFDGVHRGHRAIIASVRERAQALGAKSVALTFDPHPVRLLRPGQSPKLITPLDVRLELLASTGLDATVVIPFTPEFSLLTAQDFASGVLAGLLEAVEVHEGDNFRFGHNASAGILELRELGQSLGFAVVTHSAIHVGRLIVSSSEIRRRVAAGDVSTARRLLGRPFSIHSTQARGRGIGSRLTVPTINLAPYHELLPADGVYVTRLHIGGQGVFDGVTNAGVRPTFGEPSYAIETYLLDFDPNRDEIALTAETPLELCFLKRLRGERKFETPEALKAQILRDVGQAQRFFALSRQF</sequence>
<dbReference type="UniPathway" id="UPA00276">
    <property type="reaction ID" value="UER00406"/>
</dbReference>
<dbReference type="OrthoDB" id="9803667at2"/>
<gene>
    <name evidence="17" type="primary">ribF</name>
    <name evidence="17" type="ORF">ESZ00_14785</name>
</gene>
<evidence type="ECO:0000256" key="11">
    <source>
        <dbReference type="ARBA" id="ARBA00022840"/>
    </source>
</evidence>
<dbReference type="InterPro" id="IPR023468">
    <property type="entry name" value="Riboflavin_kinase"/>
</dbReference>
<evidence type="ECO:0000256" key="4">
    <source>
        <dbReference type="ARBA" id="ARBA00022630"/>
    </source>
</evidence>
<dbReference type="FunFam" id="3.40.50.620:FF:000021">
    <property type="entry name" value="Riboflavin biosynthesis protein"/>
    <property type="match status" value="1"/>
</dbReference>
<dbReference type="PANTHER" id="PTHR22749">
    <property type="entry name" value="RIBOFLAVIN KINASE/FMN ADENYLYLTRANSFERASE"/>
    <property type="match status" value="1"/>
</dbReference>
<evidence type="ECO:0000256" key="13">
    <source>
        <dbReference type="ARBA" id="ARBA00047880"/>
    </source>
</evidence>
<comment type="catalytic activity">
    <reaction evidence="13 15">
        <text>riboflavin + ATP = FMN + ADP + H(+)</text>
        <dbReference type="Rhea" id="RHEA:14357"/>
        <dbReference type="ChEBI" id="CHEBI:15378"/>
        <dbReference type="ChEBI" id="CHEBI:30616"/>
        <dbReference type="ChEBI" id="CHEBI:57986"/>
        <dbReference type="ChEBI" id="CHEBI:58210"/>
        <dbReference type="ChEBI" id="CHEBI:456216"/>
        <dbReference type="EC" id="2.7.1.26"/>
    </reaction>
</comment>
<dbReference type="InterPro" id="IPR023465">
    <property type="entry name" value="Riboflavin_kinase_dom_sf"/>
</dbReference>
<dbReference type="SUPFAM" id="SSF82114">
    <property type="entry name" value="Riboflavin kinase-like"/>
    <property type="match status" value="1"/>
</dbReference>
<accession>A0A4Q1SBI4</accession>
<keyword evidence="9 15" id="KW-0418">Kinase</keyword>